<dbReference type="Proteomes" id="UP000461595">
    <property type="component" value="Unassembled WGS sequence"/>
</dbReference>
<evidence type="ECO:0000313" key="1">
    <source>
        <dbReference type="EMBL" id="MVX59671.1"/>
    </source>
</evidence>
<dbReference type="CDD" id="cd07505">
    <property type="entry name" value="HAD_BPGM-like"/>
    <property type="match status" value="1"/>
</dbReference>
<reference evidence="1 2" key="1">
    <citation type="submission" date="2019-12" db="EMBL/GenBank/DDBJ databases">
        <title>Microbes associate with the intestines of laboratory mice.</title>
        <authorList>
            <person name="Navarre W."/>
            <person name="Wong E."/>
        </authorList>
    </citation>
    <scope>NUCLEOTIDE SEQUENCE [LARGE SCALE GENOMIC DNA]</scope>
    <source>
        <strain evidence="1 2">NM51_B2-22</strain>
    </source>
</reference>
<dbReference type="SFLD" id="SFLDG01135">
    <property type="entry name" value="C1.5.6:_HAD__Beta-PGM__Phospha"/>
    <property type="match status" value="1"/>
</dbReference>
<protein>
    <submittedName>
        <fullName evidence="1">HAD-IA family hydrolase</fullName>
    </submittedName>
</protein>
<dbReference type="AlphaFoldDB" id="A0A7X3G9L2"/>
<dbReference type="InterPro" id="IPR023214">
    <property type="entry name" value="HAD_sf"/>
</dbReference>
<evidence type="ECO:0000313" key="2">
    <source>
        <dbReference type="Proteomes" id="UP000461595"/>
    </source>
</evidence>
<dbReference type="PRINTS" id="PR00413">
    <property type="entry name" value="HADHALOGNASE"/>
</dbReference>
<dbReference type="InterPro" id="IPR050155">
    <property type="entry name" value="HAD-like_hydrolase_sf"/>
</dbReference>
<keyword evidence="1" id="KW-0378">Hydrolase</keyword>
<dbReference type="InterPro" id="IPR041492">
    <property type="entry name" value="HAD_2"/>
</dbReference>
<dbReference type="InterPro" id="IPR023198">
    <property type="entry name" value="PGP-like_dom2"/>
</dbReference>
<accession>A0A7X3G9L2</accession>
<comment type="caution">
    <text evidence="1">The sequence shown here is derived from an EMBL/GenBank/DDBJ whole genome shotgun (WGS) entry which is preliminary data.</text>
</comment>
<name>A0A7X3G9L2_9STRE</name>
<dbReference type="PANTHER" id="PTHR43434">
    <property type="entry name" value="PHOSPHOGLYCOLATE PHOSPHATASE"/>
    <property type="match status" value="1"/>
</dbReference>
<proteinExistence type="predicted"/>
<dbReference type="SUPFAM" id="SSF56784">
    <property type="entry name" value="HAD-like"/>
    <property type="match status" value="1"/>
</dbReference>
<dbReference type="GO" id="GO:0005829">
    <property type="term" value="C:cytosol"/>
    <property type="evidence" value="ECO:0007669"/>
    <property type="project" value="TreeGrafter"/>
</dbReference>
<dbReference type="Pfam" id="PF13419">
    <property type="entry name" value="HAD_2"/>
    <property type="match status" value="1"/>
</dbReference>
<dbReference type="InterPro" id="IPR006439">
    <property type="entry name" value="HAD-SF_hydro_IA"/>
</dbReference>
<sequence>MSFQAVIFDMDGVLVDTEHFYYKRRETYLASQGISIDHLPPAYFIGGNMKQVWENILGDSYDKFDVPRLQADYVAYKEKNPLPYRQLAFPQVSHVLQGLKEKGYVLGLASSSVKKDIERALAELEITSYFDVVLSGEEFEESKPHPEIYQAACRELQVDPQKTLIIEDSEKGIQAGVHAGAEVWAIRDYRFGLDQSRASRTIDHLGQILPLLETL</sequence>
<dbReference type="NCBIfam" id="TIGR01549">
    <property type="entry name" value="HAD-SF-IA-v1"/>
    <property type="match status" value="1"/>
</dbReference>
<gene>
    <name evidence="1" type="ORF">E5983_08535</name>
</gene>
<dbReference type="RefSeq" id="WP_160333418.1">
    <property type="nucleotide sequence ID" value="NZ_WSRS01000107.1"/>
</dbReference>
<dbReference type="Gene3D" id="1.10.150.240">
    <property type="entry name" value="Putative phosphatase, domain 2"/>
    <property type="match status" value="1"/>
</dbReference>
<dbReference type="Gene3D" id="3.40.50.1000">
    <property type="entry name" value="HAD superfamily/HAD-like"/>
    <property type="match status" value="1"/>
</dbReference>
<dbReference type="PANTHER" id="PTHR43434:SF1">
    <property type="entry name" value="PHOSPHOGLYCOLATE PHOSPHATASE"/>
    <property type="match status" value="1"/>
</dbReference>
<dbReference type="InterPro" id="IPR036412">
    <property type="entry name" value="HAD-like_sf"/>
</dbReference>
<dbReference type="NCBIfam" id="TIGR01509">
    <property type="entry name" value="HAD-SF-IA-v3"/>
    <property type="match status" value="1"/>
</dbReference>
<dbReference type="SFLD" id="SFLDS00003">
    <property type="entry name" value="Haloacid_Dehalogenase"/>
    <property type="match status" value="1"/>
</dbReference>
<dbReference type="GO" id="GO:0008967">
    <property type="term" value="F:phosphoglycolate phosphatase activity"/>
    <property type="evidence" value="ECO:0007669"/>
    <property type="project" value="TreeGrafter"/>
</dbReference>
<dbReference type="SFLD" id="SFLDG01129">
    <property type="entry name" value="C1.5:_HAD__Beta-PGM__Phosphata"/>
    <property type="match status" value="1"/>
</dbReference>
<dbReference type="GO" id="GO:0006281">
    <property type="term" value="P:DNA repair"/>
    <property type="evidence" value="ECO:0007669"/>
    <property type="project" value="TreeGrafter"/>
</dbReference>
<dbReference type="OrthoDB" id="9797743at2"/>
<dbReference type="EMBL" id="WSRS01000107">
    <property type="protein sequence ID" value="MVX59671.1"/>
    <property type="molecule type" value="Genomic_DNA"/>
</dbReference>
<organism evidence="1 2">
    <name type="scientific">Streptococcus danieliae</name>
    <dbReference type="NCBI Taxonomy" id="747656"/>
    <lineage>
        <taxon>Bacteria</taxon>
        <taxon>Bacillati</taxon>
        <taxon>Bacillota</taxon>
        <taxon>Bacilli</taxon>
        <taxon>Lactobacillales</taxon>
        <taxon>Streptococcaceae</taxon>
        <taxon>Streptococcus</taxon>
    </lineage>
</organism>